<proteinExistence type="predicted"/>
<sequence length="169" mass="19236">MTEMMTFLTSSINAQKESANEIRNDIAMIRCEIQDIRDAMRSTEQRITNLATNQSSIQDEIQSLKNFAEKAGDKLVSLESNVENLKNLPSDTSIKRSYEEILSELNDQSMRKKNILIAGIPEPQSTDAKERIDIDKSKVVDAIKNLLKDCPEPKKMYALEDTNQERIVQ</sequence>
<keyword evidence="3" id="KW-1185">Reference proteome</keyword>
<evidence type="ECO:0000256" key="1">
    <source>
        <dbReference type="SAM" id="Coils"/>
    </source>
</evidence>
<evidence type="ECO:0000313" key="2">
    <source>
        <dbReference type="EMBL" id="CAG4933682.1"/>
    </source>
</evidence>
<name>A0A8S3W0N2_PARAO</name>
<gene>
    <name evidence="2" type="ORF">PAPOLLO_LOCUS699</name>
</gene>
<dbReference type="Proteomes" id="UP000691718">
    <property type="component" value="Unassembled WGS sequence"/>
</dbReference>
<dbReference type="EMBL" id="CAJQZP010000031">
    <property type="protein sequence ID" value="CAG4933682.1"/>
    <property type="molecule type" value="Genomic_DNA"/>
</dbReference>
<feature type="coiled-coil region" evidence="1">
    <location>
        <begin position="26"/>
        <end position="88"/>
    </location>
</feature>
<protein>
    <submittedName>
        <fullName evidence="2">(apollo) hypothetical protein</fullName>
    </submittedName>
</protein>
<keyword evidence="1" id="KW-0175">Coiled coil</keyword>
<reference evidence="2" key="1">
    <citation type="submission" date="2021-04" db="EMBL/GenBank/DDBJ databases">
        <authorList>
            <person name="Tunstrom K."/>
        </authorList>
    </citation>
    <scope>NUCLEOTIDE SEQUENCE</scope>
</reference>
<organism evidence="2 3">
    <name type="scientific">Parnassius apollo</name>
    <name type="common">Apollo butterfly</name>
    <name type="synonym">Papilio apollo</name>
    <dbReference type="NCBI Taxonomy" id="110799"/>
    <lineage>
        <taxon>Eukaryota</taxon>
        <taxon>Metazoa</taxon>
        <taxon>Ecdysozoa</taxon>
        <taxon>Arthropoda</taxon>
        <taxon>Hexapoda</taxon>
        <taxon>Insecta</taxon>
        <taxon>Pterygota</taxon>
        <taxon>Neoptera</taxon>
        <taxon>Endopterygota</taxon>
        <taxon>Lepidoptera</taxon>
        <taxon>Glossata</taxon>
        <taxon>Ditrysia</taxon>
        <taxon>Papilionoidea</taxon>
        <taxon>Papilionidae</taxon>
        <taxon>Parnassiinae</taxon>
        <taxon>Parnassini</taxon>
        <taxon>Parnassius</taxon>
        <taxon>Parnassius</taxon>
    </lineage>
</organism>
<dbReference type="OrthoDB" id="6931327at2759"/>
<accession>A0A8S3W0N2</accession>
<dbReference type="AlphaFoldDB" id="A0A8S3W0N2"/>
<evidence type="ECO:0000313" key="3">
    <source>
        <dbReference type="Proteomes" id="UP000691718"/>
    </source>
</evidence>
<comment type="caution">
    <text evidence="2">The sequence shown here is derived from an EMBL/GenBank/DDBJ whole genome shotgun (WGS) entry which is preliminary data.</text>
</comment>